<dbReference type="STRING" id="6265.A0A0B2VP83"/>
<name>A0A0B2VP83_TOXCA</name>
<dbReference type="EMBL" id="JPKZ01001199">
    <property type="protein sequence ID" value="KHN83388.1"/>
    <property type="molecule type" value="Genomic_DNA"/>
</dbReference>
<dbReference type="NCBIfam" id="TIGR01692">
    <property type="entry name" value="HIBADH"/>
    <property type="match status" value="1"/>
</dbReference>
<evidence type="ECO:0000256" key="3">
    <source>
        <dbReference type="ARBA" id="ARBA00006013"/>
    </source>
</evidence>
<dbReference type="SUPFAM" id="SSF51735">
    <property type="entry name" value="NAD(P)-binding Rossmann-fold domains"/>
    <property type="match status" value="1"/>
</dbReference>
<evidence type="ECO:0000256" key="6">
    <source>
        <dbReference type="ARBA" id="ARBA00023002"/>
    </source>
</evidence>
<comment type="similarity">
    <text evidence="3">Belongs to the HIBADH-related family. 3-hydroxyisobutyrate dehydrogenase subfamily.</text>
</comment>
<dbReference type="InterPro" id="IPR008927">
    <property type="entry name" value="6-PGluconate_DH-like_C_sf"/>
</dbReference>
<dbReference type="Gene3D" id="3.40.50.720">
    <property type="entry name" value="NAD(P)-binding Rossmann-like Domain"/>
    <property type="match status" value="1"/>
</dbReference>
<accession>A0A0B2VP83</accession>
<dbReference type="PROSITE" id="PS00895">
    <property type="entry name" value="3_HYDROXYISOBUT_DH"/>
    <property type="match status" value="1"/>
</dbReference>
<dbReference type="Gene3D" id="1.10.1040.10">
    <property type="entry name" value="N-(1-d-carboxylethyl)-l-norvaline Dehydrogenase, domain 2"/>
    <property type="match status" value="1"/>
</dbReference>
<dbReference type="Pfam" id="PF14833">
    <property type="entry name" value="NAD_binding_11"/>
    <property type="match status" value="1"/>
</dbReference>
<dbReference type="GO" id="GO:0008442">
    <property type="term" value="F:3-hydroxyisobutyrate dehydrogenase activity"/>
    <property type="evidence" value="ECO:0007669"/>
    <property type="project" value="UniProtKB-EC"/>
</dbReference>
<dbReference type="SUPFAM" id="SSF48179">
    <property type="entry name" value="6-phosphogluconate dehydrogenase C-terminal domain-like"/>
    <property type="match status" value="1"/>
</dbReference>
<feature type="domain" description="6-phosphogluconate dehydrogenase NADP-binding" evidence="12">
    <location>
        <begin position="3"/>
        <end position="162"/>
    </location>
</feature>
<keyword evidence="15" id="KW-1185">Reference proteome</keyword>
<protein>
    <recommendedName>
        <fullName evidence="11">3-hydroxyisobutyrate dehydrogenase</fullName>
        <shortName evidence="11">HIBADH</shortName>
        <ecNumber evidence="11">1.1.1.31</ecNumber>
    </recommendedName>
</protein>
<dbReference type="InterPro" id="IPR011548">
    <property type="entry name" value="HIBADH"/>
</dbReference>
<dbReference type="Proteomes" id="UP000031036">
    <property type="component" value="Unassembled WGS sequence"/>
</dbReference>
<evidence type="ECO:0000256" key="8">
    <source>
        <dbReference type="ARBA" id="ARBA00023128"/>
    </source>
</evidence>
<dbReference type="GO" id="GO:0005739">
    <property type="term" value="C:mitochondrion"/>
    <property type="evidence" value="ECO:0007669"/>
    <property type="project" value="UniProtKB-SubCell"/>
</dbReference>
<organism evidence="14 15">
    <name type="scientific">Toxocara canis</name>
    <name type="common">Canine roundworm</name>
    <dbReference type="NCBI Taxonomy" id="6265"/>
    <lineage>
        <taxon>Eukaryota</taxon>
        <taxon>Metazoa</taxon>
        <taxon>Ecdysozoa</taxon>
        <taxon>Nematoda</taxon>
        <taxon>Chromadorea</taxon>
        <taxon>Rhabditida</taxon>
        <taxon>Spirurina</taxon>
        <taxon>Ascaridomorpha</taxon>
        <taxon>Ascaridoidea</taxon>
        <taxon>Toxocaridae</taxon>
        <taxon>Toxocara</taxon>
    </lineage>
</organism>
<dbReference type="InterPro" id="IPR006115">
    <property type="entry name" value="6PGDH_NADP-bd"/>
</dbReference>
<dbReference type="PANTHER" id="PTHR22981">
    <property type="entry name" value="3-HYDROXYISOBUTYRATE DEHYDROGENASE-RELATED"/>
    <property type="match status" value="1"/>
</dbReference>
<dbReference type="EC" id="1.1.1.31" evidence="11"/>
<comment type="caution">
    <text evidence="14">The sequence shown here is derived from an EMBL/GenBank/DDBJ whole genome shotgun (WGS) entry which is preliminary data.</text>
</comment>
<reference evidence="14 15" key="1">
    <citation type="submission" date="2014-11" db="EMBL/GenBank/DDBJ databases">
        <title>Genetic blueprint of the zoonotic pathogen Toxocara canis.</title>
        <authorList>
            <person name="Zhu X.-Q."/>
            <person name="Korhonen P.K."/>
            <person name="Cai H."/>
            <person name="Young N.D."/>
            <person name="Nejsum P."/>
            <person name="von Samson-Himmelstjerna G."/>
            <person name="Boag P.R."/>
            <person name="Tan P."/>
            <person name="Li Q."/>
            <person name="Min J."/>
            <person name="Yang Y."/>
            <person name="Wang X."/>
            <person name="Fang X."/>
            <person name="Hall R.S."/>
            <person name="Hofmann A."/>
            <person name="Sternberg P.W."/>
            <person name="Jex A.R."/>
            <person name="Gasser R.B."/>
        </authorList>
    </citation>
    <scope>NUCLEOTIDE SEQUENCE [LARGE SCALE GENOMIC DNA]</scope>
    <source>
        <strain evidence="14">PN_DK_2014</strain>
    </source>
</reference>
<dbReference type="InterPro" id="IPR029154">
    <property type="entry name" value="HIBADH-like_NADP-bd"/>
</dbReference>
<keyword evidence="7 11" id="KW-0520">NAD</keyword>
<dbReference type="UniPathway" id="UPA00362"/>
<dbReference type="GO" id="GO:0051287">
    <property type="term" value="F:NAD binding"/>
    <property type="evidence" value="ECO:0007669"/>
    <property type="project" value="InterPro"/>
</dbReference>
<dbReference type="InterPro" id="IPR013328">
    <property type="entry name" value="6PGD_dom2"/>
</dbReference>
<keyword evidence="8" id="KW-0496">Mitochondrion</keyword>
<dbReference type="GO" id="GO:0050661">
    <property type="term" value="F:NADP binding"/>
    <property type="evidence" value="ECO:0007669"/>
    <property type="project" value="InterPro"/>
</dbReference>
<evidence type="ECO:0000256" key="10">
    <source>
        <dbReference type="PIRSR" id="PIRSR000103-1"/>
    </source>
</evidence>
<dbReference type="InterPro" id="IPR036291">
    <property type="entry name" value="NAD(P)-bd_dom_sf"/>
</dbReference>
<dbReference type="InterPro" id="IPR015815">
    <property type="entry name" value="HIBADH-related"/>
</dbReference>
<dbReference type="Pfam" id="PF03446">
    <property type="entry name" value="NAD_binding_2"/>
    <property type="match status" value="1"/>
</dbReference>
<dbReference type="PANTHER" id="PTHR22981:SF7">
    <property type="entry name" value="3-HYDROXYISOBUTYRATE DEHYDROGENASE, MITOCHONDRIAL"/>
    <property type="match status" value="1"/>
</dbReference>
<dbReference type="FunFam" id="1.10.1040.10:FF:000006">
    <property type="entry name" value="3-hydroxyisobutyrate dehydrogenase"/>
    <property type="match status" value="1"/>
</dbReference>
<comment type="pathway">
    <text evidence="2 11">Amino-acid degradation; L-valine degradation.</text>
</comment>
<evidence type="ECO:0000313" key="15">
    <source>
        <dbReference type="Proteomes" id="UP000031036"/>
    </source>
</evidence>
<dbReference type="FunFam" id="3.40.50.720:FF:000119">
    <property type="entry name" value="3-hydroxyisobutyrate dehydrogenase"/>
    <property type="match status" value="1"/>
</dbReference>
<gene>
    <name evidence="14" type="ORF">Tcan_05453</name>
</gene>
<evidence type="ECO:0000259" key="12">
    <source>
        <dbReference type="Pfam" id="PF03446"/>
    </source>
</evidence>
<evidence type="ECO:0000256" key="5">
    <source>
        <dbReference type="ARBA" id="ARBA00022946"/>
    </source>
</evidence>
<keyword evidence="6 11" id="KW-0560">Oxidoreductase</keyword>
<dbReference type="InterPro" id="IPR002204">
    <property type="entry name" value="3-OH-isobutyrate_DH-rel_CS"/>
</dbReference>
<dbReference type="PIRSF" id="PIRSF000103">
    <property type="entry name" value="HIBADH"/>
    <property type="match status" value="1"/>
</dbReference>
<dbReference type="OrthoDB" id="435038at2759"/>
<dbReference type="AlphaFoldDB" id="A0A0B2VP83"/>
<keyword evidence="5" id="KW-0809">Transit peptide</keyword>
<evidence type="ECO:0000256" key="7">
    <source>
        <dbReference type="ARBA" id="ARBA00023027"/>
    </source>
</evidence>
<evidence type="ECO:0000256" key="4">
    <source>
        <dbReference type="ARBA" id="ARBA00022456"/>
    </source>
</evidence>
<proteinExistence type="inferred from homology"/>
<feature type="domain" description="3-hydroxyisobutyrate dehydrogenase-like NAD-binding" evidence="13">
    <location>
        <begin position="165"/>
        <end position="287"/>
    </location>
</feature>
<evidence type="ECO:0000256" key="1">
    <source>
        <dbReference type="ARBA" id="ARBA00004173"/>
    </source>
</evidence>
<evidence type="ECO:0000256" key="11">
    <source>
        <dbReference type="RuleBase" id="RU910714"/>
    </source>
</evidence>
<dbReference type="OMA" id="MGKKVWH"/>
<comment type="subcellular location">
    <subcellularLocation>
        <location evidence="1">Mitochondrion</location>
    </subcellularLocation>
</comment>
<dbReference type="GO" id="GO:0006574">
    <property type="term" value="P:L-valine catabolic process"/>
    <property type="evidence" value="ECO:0007669"/>
    <property type="project" value="UniProtKB-UniPathway"/>
</dbReference>
<evidence type="ECO:0000256" key="2">
    <source>
        <dbReference type="ARBA" id="ARBA00005109"/>
    </source>
</evidence>
<evidence type="ECO:0000313" key="14">
    <source>
        <dbReference type="EMBL" id="KHN83388.1"/>
    </source>
</evidence>
<evidence type="ECO:0000256" key="9">
    <source>
        <dbReference type="ARBA" id="ARBA00049197"/>
    </source>
</evidence>
<keyword evidence="4 11" id="KW-0101">Branched-chain amino acid catabolism</keyword>
<comment type="catalytic activity">
    <reaction evidence="9 11">
        <text>3-hydroxy-2-methylpropanoate + NAD(+) = 2-methyl-3-oxopropanoate + NADH + H(+)</text>
        <dbReference type="Rhea" id="RHEA:17681"/>
        <dbReference type="ChEBI" id="CHEBI:11805"/>
        <dbReference type="ChEBI" id="CHEBI:15378"/>
        <dbReference type="ChEBI" id="CHEBI:57540"/>
        <dbReference type="ChEBI" id="CHEBI:57700"/>
        <dbReference type="ChEBI" id="CHEBI:57945"/>
        <dbReference type="EC" id="1.1.1.31"/>
    </reaction>
</comment>
<feature type="active site" evidence="10">
    <location>
        <position position="171"/>
    </location>
</feature>
<evidence type="ECO:0000259" key="13">
    <source>
        <dbReference type="Pfam" id="PF14833"/>
    </source>
</evidence>
<sequence>MSSIGFIGLGNMGSHMARNLLRNGCKLVVCDVDATRVAQLKDEGAEVAKRPADVASTCKRIVTMLPTSSHVLTVFTADDGILKTMKSGTLCIDSSTIDQSVTVDVAKLVADKGGRYADAPVSGGVVGAKNATLTFMVGGDEKSFQDASQLLKFMGNNVVHCGKVGSGQATKICNNMLLGIQMIGVAETMNLGLKMGLEAKQLSSIINTSSGRCWSSDTYNPVPGVIDGIPPSNGYVGGFGCALMAKDLGLAQNASTAAQAPTPLGSLAHQMYRMLAQSTEFGKLDFGVVYQFLKSRCNK</sequence>